<name>A0A2B9DTH6_BACCE</name>
<sequence length="233" mass="28413">MEKLRLLTFKNIIEPLYNEKVSYIYFPIEWLEIVEIHYRTFLLTSKLKLVNERLYDMFSDILFIQHNPYTLKEDTPWIVAKEPMRQEQLDYIFQSWYEVIRDWKPNKLIDPPHLEWQYDLISNLPVLHDKKTFSKWVPALITHIFCEQPLRMENKNEEEIYFSPLRSQHISEAMSEPIKDEETHDYFAYVYRFEYITRGGENIPLLKVSVGIRRFYQQYKIISQINLDITTFV</sequence>
<dbReference type="Pfam" id="PF13111">
    <property type="entry name" value="pPIWI_RE_X"/>
    <property type="match status" value="1"/>
</dbReference>
<dbReference type="InterPro" id="IPR025085">
    <property type="entry name" value="pPIWI_RE_X"/>
</dbReference>
<evidence type="ECO:0000259" key="1">
    <source>
        <dbReference type="Pfam" id="PF13111"/>
    </source>
</evidence>
<dbReference type="Proteomes" id="UP000222054">
    <property type="component" value="Unassembled WGS sequence"/>
</dbReference>
<evidence type="ECO:0000313" key="3">
    <source>
        <dbReference type="Proteomes" id="UP000222054"/>
    </source>
</evidence>
<proteinExistence type="predicted"/>
<organism evidence="2 3">
    <name type="scientific">Bacillus cereus</name>
    <dbReference type="NCBI Taxonomy" id="1396"/>
    <lineage>
        <taxon>Bacteria</taxon>
        <taxon>Bacillati</taxon>
        <taxon>Bacillota</taxon>
        <taxon>Bacilli</taxon>
        <taxon>Bacillales</taxon>
        <taxon>Bacillaceae</taxon>
        <taxon>Bacillus</taxon>
        <taxon>Bacillus cereus group</taxon>
    </lineage>
</organism>
<protein>
    <recommendedName>
        <fullName evidence="1">pPIWI-RE module N-terminal domain-containing protein</fullName>
    </recommendedName>
</protein>
<comment type="caution">
    <text evidence="2">The sequence shown here is derived from an EMBL/GenBank/DDBJ whole genome shotgun (WGS) entry which is preliminary data.</text>
</comment>
<evidence type="ECO:0000313" key="2">
    <source>
        <dbReference type="EMBL" id="PGM96038.1"/>
    </source>
</evidence>
<reference evidence="2 3" key="1">
    <citation type="submission" date="2017-09" db="EMBL/GenBank/DDBJ databases">
        <title>Large-scale bioinformatics analysis of Bacillus genomes uncovers conserved roles of natural products in bacterial physiology.</title>
        <authorList>
            <consortium name="Agbiome Team Llc"/>
            <person name="Bleich R.M."/>
            <person name="Grubbs K.J."/>
            <person name="Santa Maria K.C."/>
            <person name="Allen S.E."/>
            <person name="Farag S."/>
            <person name="Shank E.A."/>
            <person name="Bowers A."/>
        </authorList>
    </citation>
    <scope>NUCLEOTIDE SEQUENCE [LARGE SCALE GENOMIC DNA]</scope>
    <source>
        <strain evidence="2 3">AFS053130</strain>
    </source>
</reference>
<accession>A0A2B9DTH6</accession>
<feature type="domain" description="pPIWI-RE module N-terminal" evidence="1">
    <location>
        <begin position="17"/>
        <end position="217"/>
    </location>
</feature>
<gene>
    <name evidence="2" type="ORF">CN958_05375</name>
</gene>
<dbReference type="EMBL" id="NUHO01000027">
    <property type="protein sequence ID" value="PGM96038.1"/>
    <property type="molecule type" value="Genomic_DNA"/>
</dbReference>
<dbReference type="RefSeq" id="WP_098776125.1">
    <property type="nucleotide sequence ID" value="NZ_NUHO01000027.1"/>
</dbReference>
<dbReference type="AlphaFoldDB" id="A0A2B9DTH6"/>